<dbReference type="GO" id="GO:0016020">
    <property type="term" value="C:membrane"/>
    <property type="evidence" value="ECO:0007669"/>
    <property type="project" value="TreeGrafter"/>
</dbReference>
<protein>
    <submittedName>
        <fullName evidence="3">Fatty acid desaturase 6</fullName>
    </submittedName>
</protein>
<sequence length="354" mass="40943">MPPYGKNVRAMDQLMDNDKKDEEISQHEPSMRELNLLIREVVSSSSWWDLYGVDLAIMFLNLGLLPFGYLLLGCRSMLLFILGHLLLSYIHATFTVKLAHASLHNALAGSSRFINRLLSMFFIEIWGGFTDVGSYEAHIKLHHPYTNIIGLGDSSSWRAPFLGRNMYLFFAPLFLPPLYLIVGLKMLAGRWWLQIRFLFVVILGHMMHFCLFRYAAGLSTHWSLLCNFSVRGVFSIPYIHVNIFQHIGLPMYDVKKQPTRLYRLASAVLNLQRNPLLDFNFGHSFFSCHIEHHLFPHLSDNMCLKIQPVVSSYFKKHGLPYNEATYASRLRTFYNNYEELMVKAPPITEFIGIQ</sequence>
<feature type="transmembrane region" description="Helical" evidence="1">
    <location>
        <begin position="50"/>
        <end position="72"/>
    </location>
</feature>
<dbReference type="GO" id="GO:0016717">
    <property type="term" value="F:oxidoreductase activity, acting on paired donors, with oxidation of a pair of donors resulting in the reduction of molecular oxygen to two molecules of water"/>
    <property type="evidence" value="ECO:0007669"/>
    <property type="project" value="TreeGrafter"/>
</dbReference>
<accession>A0AAD9V261</accession>
<keyword evidence="1" id="KW-1133">Transmembrane helix</keyword>
<dbReference type="Pfam" id="PF00487">
    <property type="entry name" value="FA_desaturase"/>
    <property type="match status" value="1"/>
</dbReference>
<dbReference type="PANTHER" id="PTHR19353">
    <property type="entry name" value="FATTY ACID DESATURASE 2"/>
    <property type="match status" value="1"/>
</dbReference>
<keyword evidence="1" id="KW-0812">Transmembrane</keyword>
<feature type="transmembrane region" description="Helical" evidence="1">
    <location>
        <begin position="79"/>
        <end position="99"/>
    </location>
</feature>
<dbReference type="AlphaFoldDB" id="A0AAD9V261"/>
<dbReference type="GO" id="GO:0006629">
    <property type="term" value="P:lipid metabolic process"/>
    <property type="evidence" value="ECO:0007669"/>
    <property type="project" value="InterPro"/>
</dbReference>
<comment type="caution">
    <text evidence="3">The sequence shown here is derived from an EMBL/GenBank/DDBJ whole genome shotgun (WGS) entry which is preliminary data.</text>
</comment>
<dbReference type="PANTHER" id="PTHR19353:SF13">
    <property type="entry name" value="FATTY ACID DESATURASE 6"/>
    <property type="match status" value="1"/>
</dbReference>
<feature type="transmembrane region" description="Helical" evidence="1">
    <location>
        <begin position="195"/>
        <end position="216"/>
    </location>
</feature>
<keyword evidence="1" id="KW-0472">Membrane</keyword>
<evidence type="ECO:0000313" key="4">
    <source>
        <dbReference type="Proteomes" id="UP001249851"/>
    </source>
</evidence>
<dbReference type="EMBL" id="JARQWQ010000044">
    <property type="protein sequence ID" value="KAK2558483.1"/>
    <property type="molecule type" value="Genomic_DNA"/>
</dbReference>
<organism evidence="3 4">
    <name type="scientific">Acropora cervicornis</name>
    <name type="common">Staghorn coral</name>
    <dbReference type="NCBI Taxonomy" id="6130"/>
    <lineage>
        <taxon>Eukaryota</taxon>
        <taxon>Metazoa</taxon>
        <taxon>Cnidaria</taxon>
        <taxon>Anthozoa</taxon>
        <taxon>Hexacorallia</taxon>
        <taxon>Scleractinia</taxon>
        <taxon>Astrocoeniina</taxon>
        <taxon>Acroporidae</taxon>
        <taxon>Acropora</taxon>
    </lineage>
</organism>
<dbReference type="InterPro" id="IPR012171">
    <property type="entry name" value="Fatty_acid_desaturase"/>
</dbReference>
<dbReference type="Proteomes" id="UP001249851">
    <property type="component" value="Unassembled WGS sequence"/>
</dbReference>
<dbReference type="InterPro" id="IPR005804">
    <property type="entry name" value="FA_desaturase_dom"/>
</dbReference>
<proteinExistence type="predicted"/>
<gene>
    <name evidence="3" type="ORF">P5673_019198</name>
</gene>
<keyword evidence="4" id="KW-1185">Reference proteome</keyword>
<feature type="domain" description="Fatty acid desaturase" evidence="2">
    <location>
        <begin position="78"/>
        <end position="323"/>
    </location>
</feature>
<name>A0AAD9V261_ACRCE</name>
<evidence type="ECO:0000313" key="3">
    <source>
        <dbReference type="EMBL" id="KAK2558483.1"/>
    </source>
</evidence>
<evidence type="ECO:0000256" key="1">
    <source>
        <dbReference type="SAM" id="Phobius"/>
    </source>
</evidence>
<evidence type="ECO:0000259" key="2">
    <source>
        <dbReference type="Pfam" id="PF00487"/>
    </source>
</evidence>
<reference evidence="3" key="1">
    <citation type="journal article" date="2023" name="G3 (Bethesda)">
        <title>Whole genome assembly and annotation of the endangered Caribbean coral Acropora cervicornis.</title>
        <authorList>
            <person name="Selwyn J.D."/>
            <person name="Vollmer S.V."/>
        </authorList>
    </citation>
    <scope>NUCLEOTIDE SEQUENCE</scope>
    <source>
        <strain evidence="3">K2</strain>
    </source>
</reference>
<reference evidence="3" key="2">
    <citation type="journal article" date="2023" name="Science">
        <title>Genomic signatures of disease resistance in endangered staghorn corals.</title>
        <authorList>
            <person name="Vollmer S.V."/>
            <person name="Selwyn J.D."/>
            <person name="Despard B.A."/>
            <person name="Roesel C.L."/>
        </authorList>
    </citation>
    <scope>NUCLEOTIDE SEQUENCE</scope>
    <source>
        <strain evidence="3">K2</strain>
    </source>
</reference>
<feature type="transmembrane region" description="Helical" evidence="1">
    <location>
        <begin position="166"/>
        <end position="188"/>
    </location>
</feature>